<keyword evidence="4" id="KW-1185">Reference proteome</keyword>
<evidence type="ECO:0000256" key="1">
    <source>
        <dbReference type="SAM" id="MobiDB-lite"/>
    </source>
</evidence>
<feature type="transmembrane region" description="Helical" evidence="2">
    <location>
        <begin position="60"/>
        <end position="84"/>
    </location>
</feature>
<dbReference type="Proteomes" id="UP000024404">
    <property type="component" value="Unassembled WGS sequence"/>
</dbReference>
<dbReference type="EnsemblMetazoa" id="OVOC6302.1">
    <property type="protein sequence ID" value="OVOC6302.1"/>
    <property type="gene ID" value="WBGene00243111"/>
</dbReference>
<feature type="region of interest" description="Disordered" evidence="1">
    <location>
        <begin position="137"/>
        <end position="165"/>
    </location>
</feature>
<keyword evidence="2" id="KW-0812">Transmembrane</keyword>
<dbReference type="OMA" id="GLINCDC"/>
<keyword evidence="2" id="KW-0472">Membrane</keyword>
<sequence length="242" mass="27603">MKFPNRKAVGMSREIYALLFNLSTALTVQLQNNALAIDKETIFVAIQNNLEEVSNFHKIMRIVSVVTLTLMGIIATIMFSWNILDYQIIDFVNFPICTAFLSIRNYRQQYECSKIEALSKRAQKRFHLKPRSPESIIQSSNTLTEQENNEKKEKEFGASTSSNISEYSTGLEPKLTDFPTLMPSKSRSSAGQADSLYNKMSLARKHQSRWDEIEIMRHGLINCDCIRTTLPESISATYLVAE</sequence>
<dbReference type="EMBL" id="CMVM020000170">
    <property type="status" value="NOT_ANNOTATED_CDS"/>
    <property type="molecule type" value="Genomic_DNA"/>
</dbReference>
<proteinExistence type="predicted"/>
<evidence type="ECO:0000313" key="3">
    <source>
        <dbReference type="EnsemblMetazoa" id="OVOC6302.1"/>
    </source>
</evidence>
<name>A0A8R1TXW8_ONCVO</name>
<reference evidence="3" key="2">
    <citation type="submission" date="2022-06" db="UniProtKB">
        <authorList>
            <consortium name="EnsemblMetazoa"/>
        </authorList>
    </citation>
    <scope>IDENTIFICATION</scope>
</reference>
<organism evidence="3 4">
    <name type="scientific">Onchocerca volvulus</name>
    <dbReference type="NCBI Taxonomy" id="6282"/>
    <lineage>
        <taxon>Eukaryota</taxon>
        <taxon>Metazoa</taxon>
        <taxon>Ecdysozoa</taxon>
        <taxon>Nematoda</taxon>
        <taxon>Chromadorea</taxon>
        <taxon>Rhabditida</taxon>
        <taxon>Spirurina</taxon>
        <taxon>Spiruromorpha</taxon>
        <taxon>Filarioidea</taxon>
        <taxon>Onchocercidae</taxon>
        <taxon>Onchocerca</taxon>
    </lineage>
</organism>
<accession>A0A8R1TXW8</accession>
<reference evidence="4" key="1">
    <citation type="submission" date="2013-10" db="EMBL/GenBank/DDBJ databases">
        <title>Genome sequencing of Onchocerca volvulus.</title>
        <authorList>
            <person name="Cotton J."/>
            <person name="Tsai J."/>
            <person name="Stanley E."/>
            <person name="Tracey A."/>
            <person name="Holroyd N."/>
            <person name="Lustigman S."/>
            <person name="Berriman M."/>
        </authorList>
    </citation>
    <scope>NUCLEOTIDE SEQUENCE</scope>
</reference>
<protein>
    <submittedName>
        <fullName evidence="3">Uncharacterized protein</fullName>
    </submittedName>
</protein>
<evidence type="ECO:0000313" key="4">
    <source>
        <dbReference type="Proteomes" id="UP000024404"/>
    </source>
</evidence>
<dbReference type="AlphaFoldDB" id="A0A8R1TXW8"/>
<evidence type="ECO:0000256" key="2">
    <source>
        <dbReference type="SAM" id="Phobius"/>
    </source>
</evidence>
<keyword evidence="2" id="KW-1133">Transmembrane helix</keyword>